<evidence type="ECO:0000256" key="1">
    <source>
        <dbReference type="ARBA" id="ARBA00004651"/>
    </source>
</evidence>
<dbReference type="PANTHER" id="PTHR23513">
    <property type="entry name" value="INTEGRAL MEMBRANE EFFLUX PROTEIN-RELATED"/>
    <property type="match status" value="1"/>
</dbReference>
<keyword evidence="5 7" id="KW-1133">Transmembrane helix</keyword>
<evidence type="ECO:0000256" key="6">
    <source>
        <dbReference type="ARBA" id="ARBA00023136"/>
    </source>
</evidence>
<proteinExistence type="predicted"/>
<feature type="transmembrane region" description="Helical" evidence="7">
    <location>
        <begin position="251"/>
        <end position="271"/>
    </location>
</feature>
<feature type="transmembrane region" description="Helical" evidence="7">
    <location>
        <begin position="12"/>
        <end position="36"/>
    </location>
</feature>
<feature type="transmembrane region" description="Helical" evidence="7">
    <location>
        <begin position="278"/>
        <end position="298"/>
    </location>
</feature>
<accession>A0A4R6U5X1</accession>
<organism evidence="9 10">
    <name type="scientific">Aureibacillus halotolerans</name>
    <dbReference type="NCBI Taxonomy" id="1508390"/>
    <lineage>
        <taxon>Bacteria</taxon>
        <taxon>Bacillati</taxon>
        <taxon>Bacillota</taxon>
        <taxon>Bacilli</taxon>
        <taxon>Bacillales</taxon>
        <taxon>Bacillaceae</taxon>
        <taxon>Aureibacillus</taxon>
    </lineage>
</organism>
<dbReference type="GO" id="GO:0005886">
    <property type="term" value="C:plasma membrane"/>
    <property type="evidence" value="ECO:0007669"/>
    <property type="project" value="UniProtKB-SubCell"/>
</dbReference>
<comment type="subcellular location">
    <subcellularLocation>
        <location evidence="1">Cell membrane</location>
        <topology evidence="1">Multi-pass membrane protein</topology>
    </subcellularLocation>
</comment>
<comment type="caution">
    <text evidence="9">The sequence shown here is derived from an EMBL/GenBank/DDBJ whole genome shotgun (WGS) entry which is preliminary data.</text>
</comment>
<keyword evidence="6 7" id="KW-0472">Membrane</keyword>
<feature type="domain" description="Major facilitator superfamily (MFS) profile" evidence="8">
    <location>
        <begin position="1"/>
        <end position="189"/>
    </location>
</feature>
<dbReference type="Proteomes" id="UP000295632">
    <property type="component" value="Unassembled WGS sequence"/>
</dbReference>
<keyword evidence="2" id="KW-0813">Transport</keyword>
<evidence type="ECO:0000256" key="5">
    <source>
        <dbReference type="ARBA" id="ARBA00022989"/>
    </source>
</evidence>
<dbReference type="PROSITE" id="PS50850">
    <property type="entry name" value="MFS"/>
    <property type="match status" value="1"/>
</dbReference>
<dbReference type="InterPro" id="IPR020846">
    <property type="entry name" value="MFS_dom"/>
</dbReference>
<sequence>MFDILKEPTFRLAWISYTLSGAATSITPIALTLFLLDQYGGIEVLGVVLGARTLGFVLGAVLGVSIIDGYARRTVLVLSSVVRGVAVLCAMLVFDVSLPLLCIAILVAGLGEGMFRGAYQALIGEVVIEQQRQQANAVSTFSNRVLLVTGPALATVLYTFIGGPTTLLIISFFWLSSAWCAWFLPRASRPSSVGARANLFLEIGDVLREVLRHRWFIAGLAALSVWLTFGFSSQQLSLPSISRGVFGSDAFIGIALGSYSLGALGAALLMAKWTPRAPGVLAFVGLSLFAAVPMALTIMPESPMFGAVLVLLAYFLGGAGIEAFNIPWFSAIQREVAPDKLGRVFSFDFMVSYGIAPLGLIFLPFAMTAVGQTPVLLWCGLLTGAAALATLLVPGTCGLSDPRLDDMKR</sequence>
<dbReference type="RefSeq" id="WP_133579756.1">
    <property type="nucleotide sequence ID" value="NZ_SNYJ01000004.1"/>
</dbReference>
<feature type="transmembrane region" description="Helical" evidence="7">
    <location>
        <begin position="304"/>
        <end position="324"/>
    </location>
</feature>
<evidence type="ECO:0000259" key="8">
    <source>
        <dbReference type="PROSITE" id="PS50850"/>
    </source>
</evidence>
<dbReference type="PANTHER" id="PTHR23513:SF11">
    <property type="entry name" value="STAPHYLOFERRIN A TRANSPORTER"/>
    <property type="match status" value="1"/>
</dbReference>
<reference evidence="9 10" key="1">
    <citation type="submission" date="2019-03" db="EMBL/GenBank/DDBJ databases">
        <title>Genomic Encyclopedia of Type Strains, Phase IV (KMG-IV): sequencing the most valuable type-strain genomes for metagenomic binning, comparative biology and taxonomic classification.</title>
        <authorList>
            <person name="Goeker M."/>
        </authorList>
    </citation>
    <scope>NUCLEOTIDE SEQUENCE [LARGE SCALE GENOMIC DNA]</scope>
    <source>
        <strain evidence="9 10">DSM 28697</strain>
    </source>
</reference>
<dbReference type="InterPro" id="IPR011701">
    <property type="entry name" value="MFS"/>
</dbReference>
<evidence type="ECO:0000256" key="4">
    <source>
        <dbReference type="ARBA" id="ARBA00022692"/>
    </source>
</evidence>
<dbReference type="CDD" id="cd06173">
    <property type="entry name" value="MFS_MefA_like"/>
    <property type="match status" value="1"/>
</dbReference>
<dbReference type="OrthoDB" id="2276409at2"/>
<feature type="transmembrane region" description="Helical" evidence="7">
    <location>
        <begin position="215"/>
        <end position="231"/>
    </location>
</feature>
<protein>
    <submittedName>
        <fullName evidence="9">Putative MFS family arabinose efflux permease</fullName>
    </submittedName>
</protein>
<evidence type="ECO:0000256" key="3">
    <source>
        <dbReference type="ARBA" id="ARBA00022475"/>
    </source>
</evidence>
<keyword evidence="4 7" id="KW-0812">Transmembrane</keyword>
<keyword evidence="10" id="KW-1185">Reference proteome</keyword>
<dbReference type="SUPFAM" id="SSF103473">
    <property type="entry name" value="MFS general substrate transporter"/>
    <property type="match status" value="1"/>
</dbReference>
<dbReference type="AlphaFoldDB" id="A0A4R6U5X1"/>
<dbReference type="GO" id="GO:0022857">
    <property type="term" value="F:transmembrane transporter activity"/>
    <property type="evidence" value="ECO:0007669"/>
    <property type="project" value="InterPro"/>
</dbReference>
<dbReference type="EMBL" id="SNYJ01000004">
    <property type="protein sequence ID" value="TDQ41156.1"/>
    <property type="molecule type" value="Genomic_DNA"/>
</dbReference>
<gene>
    <name evidence="9" type="ORF">EV213_104154</name>
</gene>
<feature type="transmembrane region" description="Helical" evidence="7">
    <location>
        <begin position="42"/>
        <end position="67"/>
    </location>
</feature>
<name>A0A4R6U5X1_9BACI</name>
<keyword evidence="3" id="KW-1003">Cell membrane</keyword>
<dbReference type="Gene3D" id="1.20.1250.20">
    <property type="entry name" value="MFS general substrate transporter like domains"/>
    <property type="match status" value="1"/>
</dbReference>
<evidence type="ECO:0000256" key="2">
    <source>
        <dbReference type="ARBA" id="ARBA00022448"/>
    </source>
</evidence>
<dbReference type="Pfam" id="PF07690">
    <property type="entry name" value="MFS_1"/>
    <property type="match status" value="1"/>
</dbReference>
<evidence type="ECO:0000313" key="9">
    <source>
        <dbReference type="EMBL" id="TDQ41156.1"/>
    </source>
</evidence>
<evidence type="ECO:0000313" key="10">
    <source>
        <dbReference type="Proteomes" id="UP000295632"/>
    </source>
</evidence>
<feature type="transmembrane region" description="Helical" evidence="7">
    <location>
        <begin position="375"/>
        <end position="399"/>
    </location>
</feature>
<dbReference type="InterPro" id="IPR036259">
    <property type="entry name" value="MFS_trans_sf"/>
</dbReference>
<evidence type="ECO:0000256" key="7">
    <source>
        <dbReference type="SAM" id="Phobius"/>
    </source>
</evidence>
<feature type="transmembrane region" description="Helical" evidence="7">
    <location>
        <begin position="345"/>
        <end position="369"/>
    </location>
</feature>